<comment type="caution">
    <text evidence="1">The sequence shown here is derived from an EMBL/GenBank/DDBJ whole genome shotgun (WGS) entry which is preliminary data.</text>
</comment>
<proteinExistence type="predicted"/>
<keyword evidence="2" id="KW-1185">Reference proteome</keyword>
<reference evidence="1" key="1">
    <citation type="thesis" date="2015" institute="Rutgers" country="The State University of New Jersey, 14 College Farm Rd., New Brunswick, NJ, USA">
        <title>Ammonia toxicity in bacteria and its implications for treatment of and resource recovery from highly nitrogenous organic wastes.</title>
        <authorList>
            <person name="Luther A.K."/>
        </authorList>
    </citation>
    <scope>NUCLEOTIDE SEQUENCE</scope>
    <source>
        <strain evidence="1">RT-10B</strain>
    </source>
</reference>
<dbReference type="Pfam" id="PF02596">
    <property type="entry name" value="DUF169"/>
    <property type="match status" value="1"/>
</dbReference>
<sequence length="259" mass="29742">MNEEFEINVKKLYSLLDLKYKSVGVKMIKSKEEYDSYSALEIKNTINYCGAVRAASKGNSIKICKGKFKCKSAERIFGIDDRDPLNSTGENWFKLGLYKDMETAKKVRLSQSTLENNYGVLVMPIENFKKMPDLVLIFDNPYIMMRISQSYSYTYGSVSNKRSIGNQAVCYESTMLALENNEINFSLLCIGTRHRANWSVNDMSVGIPKSKFNDLILGLEKTMNIMENDENKKKILKKYAENNLGEIKCEFGYNYYKSC</sequence>
<dbReference type="InterPro" id="IPR003748">
    <property type="entry name" value="DUF169"/>
</dbReference>
<dbReference type="Proteomes" id="UP000241434">
    <property type="component" value="Unassembled WGS sequence"/>
</dbReference>
<protein>
    <recommendedName>
        <fullName evidence="3">DUF169 domain-containing protein</fullName>
    </recommendedName>
</protein>
<dbReference type="AlphaFoldDB" id="A0A2P7Q027"/>
<dbReference type="PANTHER" id="PTHR37954:SF3">
    <property type="entry name" value="DUF169 DOMAIN-CONTAINING PROTEIN"/>
    <property type="match status" value="1"/>
</dbReference>
<gene>
    <name evidence="1" type="ORF">UF10_06185</name>
</gene>
<evidence type="ECO:0000313" key="2">
    <source>
        <dbReference type="Proteomes" id="UP000241434"/>
    </source>
</evidence>
<dbReference type="PANTHER" id="PTHR37954">
    <property type="entry name" value="BLL4979 PROTEIN"/>
    <property type="match status" value="1"/>
</dbReference>
<accession>A0A2P7Q027</accession>
<evidence type="ECO:0000313" key="1">
    <source>
        <dbReference type="EMBL" id="PSJ31300.1"/>
    </source>
</evidence>
<name>A0A2P7Q027_9FIRM</name>
<organism evidence="1 2">
    <name type="scientific">Peptostreptococcus russellii</name>
    <dbReference type="NCBI Taxonomy" id="215200"/>
    <lineage>
        <taxon>Bacteria</taxon>
        <taxon>Bacillati</taxon>
        <taxon>Bacillota</taxon>
        <taxon>Clostridia</taxon>
        <taxon>Peptostreptococcales</taxon>
        <taxon>Peptostreptococcaceae</taxon>
        <taxon>Peptostreptococcus</taxon>
    </lineage>
</organism>
<dbReference type="EMBL" id="JYGE01000005">
    <property type="protein sequence ID" value="PSJ31300.1"/>
    <property type="molecule type" value="Genomic_DNA"/>
</dbReference>
<evidence type="ECO:0008006" key="3">
    <source>
        <dbReference type="Google" id="ProtNLM"/>
    </source>
</evidence>